<keyword evidence="3" id="KW-1185">Reference proteome</keyword>
<evidence type="ECO:0000313" key="3">
    <source>
        <dbReference type="Proteomes" id="UP000182100"/>
    </source>
</evidence>
<feature type="region of interest" description="Disordered" evidence="1">
    <location>
        <begin position="1"/>
        <end position="35"/>
    </location>
</feature>
<accession>A0A1G6X7T4</accession>
<evidence type="ECO:0000256" key="1">
    <source>
        <dbReference type="SAM" id="MobiDB-lite"/>
    </source>
</evidence>
<dbReference type="Proteomes" id="UP000182100">
    <property type="component" value="Unassembled WGS sequence"/>
</dbReference>
<dbReference type="AlphaFoldDB" id="A0A1G6X7T4"/>
<evidence type="ECO:0000313" key="2">
    <source>
        <dbReference type="EMBL" id="SDD74174.1"/>
    </source>
</evidence>
<gene>
    <name evidence="2" type="ORF">SAMN05216505_111100</name>
</gene>
<protein>
    <submittedName>
        <fullName evidence="2">Uncharacterized protein</fullName>
    </submittedName>
</protein>
<organism evidence="2 3">
    <name type="scientific">Streptomyces prasinopilosus</name>
    <dbReference type="NCBI Taxonomy" id="67344"/>
    <lineage>
        <taxon>Bacteria</taxon>
        <taxon>Bacillati</taxon>
        <taxon>Actinomycetota</taxon>
        <taxon>Actinomycetes</taxon>
        <taxon>Kitasatosporales</taxon>
        <taxon>Streptomycetaceae</taxon>
        <taxon>Streptomyces</taxon>
    </lineage>
</organism>
<dbReference type="STRING" id="67344.SAMN05216505_111100"/>
<dbReference type="EMBL" id="FMZK01000011">
    <property type="protein sequence ID" value="SDD74174.1"/>
    <property type="molecule type" value="Genomic_DNA"/>
</dbReference>
<proteinExistence type="predicted"/>
<reference evidence="3" key="1">
    <citation type="submission" date="2016-10" db="EMBL/GenBank/DDBJ databases">
        <authorList>
            <person name="Varghese N."/>
            <person name="Submissions S."/>
        </authorList>
    </citation>
    <scope>NUCLEOTIDE SEQUENCE [LARGE SCALE GENOMIC DNA]</scope>
    <source>
        <strain evidence="3">CGMCC 4.3504</strain>
    </source>
</reference>
<sequence length="54" mass="5799">MDRAGTRKHTAPERAAPEHTASDRTVAGTPRGVPATYAQRSVERFVAPRAVISP</sequence>
<name>A0A1G6X7T4_9ACTN</name>
<feature type="compositionally biased region" description="Basic and acidic residues" evidence="1">
    <location>
        <begin position="1"/>
        <end position="22"/>
    </location>
</feature>